<feature type="chain" id="PRO_5030563898" description="Outer membrane protein beta-barrel domain-containing protein" evidence="1">
    <location>
        <begin position="23"/>
        <end position="226"/>
    </location>
</feature>
<name>A0A7X1G1D7_9SPHN</name>
<evidence type="ECO:0000256" key="1">
    <source>
        <dbReference type="SAM" id="SignalP"/>
    </source>
</evidence>
<accession>A0A7X1G1D7</accession>
<dbReference type="PROSITE" id="PS51257">
    <property type="entry name" value="PROKAR_LIPOPROTEIN"/>
    <property type="match status" value="1"/>
</dbReference>
<protein>
    <recommendedName>
        <fullName evidence="4">Outer membrane protein beta-barrel domain-containing protein</fullName>
    </recommendedName>
</protein>
<feature type="signal peptide" evidence="1">
    <location>
        <begin position="1"/>
        <end position="22"/>
    </location>
</feature>
<reference evidence="2 3" key="1">
    <citation type="submission" date="2020-08" db="EMBL/GenBank/DDBJ databases">
        <title>The genome sequence of type strain Novosphingobium piscinae KCTC 42194.</title>
        <authorList>
            <person name="Liu Y."/>
        </authorList>
    </citation>
    <scope>NUCLEOTIDE SEQUENCE [LARGE SCALE GENOMIC DNA]</scope>
    <source>
        <strain evidence="2 3">KCTC 42194</strain>
    </source>
</reference>
<dbReference type="EMBL" id="JACLAX010000031">
    <property type="protein sequence ID" value="MBC2670836.1"/>
    <property type="molecule type" value="Genomic_DNA"/>
</dbReference>
<evidence type="ECO:0000313" key="2">
    <source>
        <dbReference type="EMBL" id="MBC2670836.1"/>
    </source>
</evidence>
<evidence type="ECO:0008006" key="4">
    <source>
        <dbReference type="Google" id="ProtNLM"/>
    </source>
</evidence>
<sequence length="226" mass="23618">MTLTRIAAGAALAVACPGLAQAEDKADRPAPRIEAALTLGSLGAGPEFTFRPSPVIGLRASATFLGVNHTFGVNDIDYRGQLRLGSYGGTVDLYPFRNGLRLSAGLRVNRNKVRLSATPNGPVTVGQLSFTPAQIGTLTGTVTVPDLAPVLTVGYRTGKARGVTFAIDGGVMLQGTPRMADLAANGTLASDPAFQAQLADEQTQVNARIDQYKVYPVLQLSLGYGF</sequence>
<dbReference type="Proteomes" id="UP000551327">
    <property type="component" value="Unassembled WGS sequence"/>
</dbReference>
<keyword evidence="1" id="KW-0732">Signal</keyword>
<evidence type="ECO:0000313" key="3">
    <source>
        <dbReference type="Proteomes" id="UP000551327"/>
    </source>
</evidence>
<organism evidence="2 3">
    <name type="scientific">Novosphingobium piscinae</name>
    <dbReference type="NCBI Taxonomy" id="1507448"/>
    <lineage>
        <taxon>Bacteria</taxon>
        <taxon>Pseudomonadati</taxon>
        <taxon>Pseudomonadota</taxon>
        <taxon>Alphaproteobacteria</taxon>
        <taxon>Sphingomonadales</taxon>
        <taxon>Sphingomonadaceae</taxon>
        <taxon>Novosphingobium</taxon>
    </lineage>
</organism>
<dbReference type="RefSeq" id="WP_185680691.1">
    <property type="nucleotide sequence ID" value="NZ_JACLAX010000031.1"/>
</dbReference>
<dbReference type="Gene3D" id="2.40.160.170">
    <property type="match status" value="1"/>
</dbReference>
<comment type="caution">
    <text evidence="2">The sequence shown here is derived from an EMBL/GenBank/DDBJ whole genome shotgun (WGS) entry which is preliminary data.</text>
</comment>
<dbReference type="AlphaFoldDB" id="A0A7X1G1D7"/>
<keyword evidence="3" id="KW-1185">Reference proteome</keyword>
<gene>
    <name evidence="2" type="ORF">H7F53_16910</name>
</gene>
<proteinExistence type="predicted"/>